<dbReference type="PANTHER" id="PTHR34145">
    <property type="entry name" value="OS02G0105600 PROTEIN"/>
    <property type="match status" value="1"/>
</dbReference>
<dbReference type="AlphaFoldDB" id="A0AAV8F1P0"/>
<dbReference type="InterPro" id="IPR006566">
    <property type="entry name" value="FBD"/>
</dbReference>
<dbReference type="SUPFAM" id="SSF52058">
    <property type="entry name" value="L domain-like"/>
    <property type="match status" value="1"/>
</dbReference>
<evidence type="ECO:0000313" key="2">
    <source>
        <dbReference type="EMBL" id="KAJ4787312.1"/>
    </source>
</evidence>
<dbReference type="InterPro" id="IPR053772">
    <property type="entry name" value="At1g61320/At1g61330-like"/>
</dbReference>
<proteinExistence type="predicted"/>
<dbReference type="Gene3D" id="3.80.10.10">
    <property type="entry name" value="Ribonuclease Inhibitor"/>
    <property type="match status" value="1"/>
</dbReference>
<dbReference type="InterPro" id="IPR032675">
    <property type="entry name" value="LRR_dom_sf"/>
</dbReference>
<protein>
    <submittedName>
        <fullName evidence="2">F-box family protein</fullName>
    </submittedName>
</protein>
<evidence type="ECO:0000313" key="3">
    <source>
        <dbReference type="Proteomes" id="UP001140206"/>
    </source>
</evidence>
<sequence>MKRKDVEELSLEVIACRWSNENLHYSLPRNIFSRSQFLRVLVLYGCKLRDIGTVDLRNTRKLSFESINVVGNSLNRILASYTRAEILTLKYRDSVTDLSANLPELKTLILMRCNGLKLAKLTVPKLQVVKFEAYNSHLECFLLSGMVNLMEAYLKLYGNDYQDCPNLLQNLGQAKQLTIECHSLEMILNSSVIADYSAIKVIRFELKTCCYQINLILILTLLKIFPNVEEFKLHQHGYRSRWKYSFRDDEEARSETNYEDSLPVDCSLQCLKRISYFNFDNNIQEIEVVKFLLQNAIILENISFLNCFGDFVEYLELVEVLKTWKASPKAEIVFGKEFWYPDAKDFRVVIS</sequence>
<feature type="domain" description="FBD" evidence="1">
    <location>
        <begin position="261"/>
        <end position="304"/>
    </location>
</feature>
<dbReference type="Proteomes" id="UP001140206">
    <property type="component" value="Chromosome 2"/>
</dbReference>
<dbReference type="EMBL" id="JAMFTS010000002">
    <property type="protein sequence ID" value="KAJ4787312.1"/>
    <property type="molecule type" value="Genomic_DNA"/>
</dbReference>
<comment type="caution">
    <text evidence="2">The sequence shown here is derived from an EMBL/GenBank/DDBJ whole genome shotgun (WGS) entry which is preliminary data.</text>
</comment>
<evidence type="ECO:0000259" key="1">
    <source>
        <dbReference type="Pfam" id="PF08387"/>
    </source>
</evidence>
<gene>
    <name evidence="2" type="ORF">LUZ62_038558</name>
</gene>
<dbReference type="Pfam" id="PF08387">
    <property type="entry name" value="FBD"/>
    <property type="match status" value="1"/>
</dbReference>
<keyword evidence="3" id="KW-1185">Reference proteome</keyword>
<dbReference type="PANTHER" id="PTHR34145:SF28">
    <property type="entry name" value="F-BOX DOMAIN-CONTAINING PROTEIN"/>
    <property type="match status" value="1"/>
</dbReference>
<organism evidence="2 3">
    <name type="scientific">Rhynchospora pubera</name>
    <dbReference type="NCBI Taxonomy" id="906938"/>
    <lineage>
        <taxon>Eukaryota</taxon>
        <taxon>Viridiplantae</taxon>
        <taxon>Streptophyta</taxon>
        <taxon>Embryophyta</taxon>
        <taxon>Tracheophyta</taxon>
        <taxon>Spermatophyta</taxon>
        <taxon>Magnoliopsida</taxon>
        <taxon>Liliopsida</taxon>
        <taxon>Poales</taxon>
        <taxon>Cyperaceae</taxon>
        <taxon>Cyperoideae</taxon>
        <taxon>Rhynchosporeae</taxon>
        <taxon>Rhynchospora</taxon>
    </lineage>
</organism>
<reference evidence="2" key="1">
    <citation type="submission" date="2022-08" db="EMBL/GenBank/DDBJ databases">
        <authorList>
            <person name="Marques A."/>
        </authorList>
    </citation>
    <scope>NUCLEOTIDE SEQUENCE</scope>
    <source>
        <strain evidence="2">RhyPub2mFocal</strain>
        <tissue evidence="2">Leaves</tissue>
    </source>
</reference>
<name>A0AAV8F1P0_9POAL</name>
<accession>A0AAV8F1P0</accession>